<feature type="compositionally biased region" description="Polar residues" evidence="1">
    <location>
        <begin position="395"/>
        <end position="410"/>
    </location>
</feature>
<keyword evidence="3" id="KW-1185">Reference proteome</keyword>
<feature type="compositionally biased region" description="Polar residues" evidence="1">
    <location>
        <begin position="158"/>
        <end position="190"/>
    </location>
</feature>
<feature type="compositionally biased region" description="Polar residues" evidence="1">
    <location>
        <begin position="428"/>
        <end position="446"/>
    </location>
</feature>
<sequence length="721" mass="76175">MNPTRLALIIALLLSNTSCSLECTRCDLYSPPNLPTCCLSFSPPRQVVVWYGTRTGTVGGPQQTAGGVISSAQDSASRSGIRPQWQPMTSSGYQKGLQGSNLPTYLSPQQQQGIGRQNGTGAIQYQPLNQATGGYNGANNGYQTVTVTGYSQSGTGYGPISNQITNPSVVQTPQGVRGESQQAWNSQYNGANDYLPYQSPSPNMGGQIQGTSFPQQPQRDDQTGQTRTYQVTATYNDAQRLPGSSSTGPTQTTASPPFTQAPYSQSNVPVQGVFPTAPISIYPVQSPTTSSGTQGYTSSASGMSYTTTPFPYGSTQNPNQWPTSTQNPNQWLTSQGVINPSQGLYGTTTTQFEGTYPGSSVGSEQFFTTYQPNGFQGQSQSSSSWFPSSSQSVQYTNQYDQGSTQSTMYGSTSPTPYNPSTTPMPTVGFTSPSLQSSYDFQTNGPQSSSSSPSSSWSTSGFSTSSSPPTQYGLTGSLSGQSQSSSMGFTSPTQYNPSTTQMPTVGYTSSSQQPPYDYQTNRPSSPSSSASSSWSTSGFATSSTPPVQYDQTGGPSGQYQSSSVGLTSPTQQPSYGYQTSGQETRTQPYSNSIFSTTQSTSLPYQTTGAQGQALTSSPSGFTSSSTQSPYSTTRSDTNGLYGQNAAGQFVEPTAQLPYSSPRPTDGTTRQFNPNEPLNVQRGSSNIIPGNSQFFDVPANNTPTPKATLLSTILAIALVNVLL</sequence>
<dbReference type="OrthoDB" id="10507143at2759"/>
<feature type="compositionally biased region" description="Polar residues" evidence="1">
    <location>
        <begin position="491"/>
        <end position="522"/>
    </location>
</feature>
<feature type="compositionally biased region" description="Polar residues" evidence="1">
    <location>
        <begin position="198"/>
        <end position="237"/>
    </location>
</feature>
<feature type="compositionally biased region" description="Low complexity" evidence="1">
    <location>
        <begin position="523"/>
        <end position="543"/>
    </location>
</feature>
<feature type="region of interest" description="Disordered" evidence="1">
    <location>
        <begin position="348"/>
        <end position="634"/>
    </location>
</feature>
<feature type="region of interest" description="Disordered" evidence="1">
    <location>
        <begin position="657"/>
        <end position="678"/>
    </location>
</feature>
<evidence type="ECO:0000313" key="4">
    <source>
        <dbReference type="WBParaSite" id="HCON_00069825-00001"/>
    </source>
</evidence>
<reference evidence="4" key="1">
    <citation type="submission" date="2020-12" db="UniProtKB">
        <authorList>
            <consortium name="WormBaseParasite"/>
        </authorList>
    </citation>
    <scope>IDENTIFICATION</scope>
    <source>
        <strain evidence="4">MHco3</strain>
    </source>
</reference>
<feature type="compositionally biased region" description="Low complexity" evidence="1">
    <location>
        <begin position="614"/>
        <end position="634"/>
    </location>
</feature>
<dbReference type="WBParaSite" id="HCON_00069825-00001">
    <property type="protein sequence ID" value="HCON_00069825-00001"/>
    <property type="gene ID" value="HCON_00069825"/>
</dbReference>
<feature type="compositionally biased region" description="Polar residues" evidence="1">
    <location>
        <begin position="544"/>
        <end position="613"/>
    </location>
</feature>
<accession>A0A7I4Y9I7</accession>
<evidence type="ECO:0000256" key="2">
    <source>
        <dbReference type="SAM" id="SignalP"/>
    </source>
</evidence>
<dbReference type="AlphaFoldDB" id="A0A7I4Y9I7"/>
<dbReference type="Proteomes" id="UP000025227">
    <property type="component" value="Unplaced"/>
</dbReference>
<dbReference type="OMA" id="GHYPASQ"/>
<keyword evidence="2" id="KW-0732">Signal</keyword>
<evidence type="ECO:0000313" key="3">
    <source>
        <dbReference type="Proteomes" id="UP000025227"/>
    </source>
</evidence>
<feature type="chain" id="PRO_5029672285" evidence="2">
    <location>
        <begin position="20"/>
        <end position="721"/>
    </location>
</feature>
<feature type="compositionally biased region" description="Low complexity" evidence="1">
    <location>
        <begin position="411"/>
        <end position="426"/>
    </location>
</feature>
<feature type="compositionally biased region" description="Low complexity" evidence="1">
    <location>
        <begin position="447"/>
        <end position="490"/>
    </location>
</feature>
<feature type="compositionally biased region" description="Low complexity" evidence="1">
    <location>
        <begin position="376"/>
        <end position="394"/>
    </location>
</feature>
<feature type="compositionally biased region" description="Low complexity" evidence="1">
    <location>
        <begin position="242"/>
        <end position="257"/>
    </location>
</feature>
<evidence type="ECO:0000256" key="1">
    <source>
        <dbReference type="SAM" id="MobiDB-lite"/>
    </source>
</evidence>
<feature type="region of interest" description="Disordered" evidence="1">
    <location>
        <begin position="158"/>
        <end position="266"/>
    </location>
</feature>
<feature type="signal peptide" evidence="2">
    <location>
        <begin position="1"/>
        <end position="19"/>
    </location>
</feature>
<feature type="compositionally biased region" description="Polar residues" evidence="1">
    <location>
        <begin position="348"/>
        <end position="375"/>
    </location>
</feature>
<name>A0A7I4Y9I7_HAECO</name>
<proteinExistence type="predicted"/>
<protein>
    <submittedName>
        <fullName evidence="4">Hornerin-like</fullName>
    </submittedName>
</protein>
<organism evidence="3 4">
    <name type="scientific">Haemonchus contortus</name>
    <name type="common">Barber pole worm</name>
    <dbReference type="NCBI Taxonomy" id="6289"/>
    <lineage>
        <taxon>Eukaryota</taxon>
        <taxon>Metazoa</taxon>
        <taxon>Ecdysozoa</taxon>
        <taxon>Nematoda</taxon>
        <taxon>Chromadorea</taxon>
        <taxon>Rhabditida</taxon>
        <taxon>Rhabditina</taxon>
        <taxon>Rhabditomorpha</taxon>
        <taxon>Strongyloidea</taxon>
        <taxon>Trichostrongylidae</taxon>
        <taxon>Haemonchus</taxon>
    </lineage>
</organism>